<protein>
    <recommendedName>
        <fullName evidence="4">Secreted protein</fullName>
    </recommendedName>
</protein>
<dbReference type="AlphaFoldDB" id="A0AAN6P301"/>
<feature type="signal peptide" evidence="1">
    <location>
        <begin position="1"/>
        <end position="21"/>
    </location>
</feature>
<evidence type="ECO:0000256" key="1">
    <source>
        <dbReference type="SAM" id="SignalP"/>
    </source>
</evidence>
<keyword evidence="3" id="KW-1185">Reference proteome</keyword>
<feature type="chain" id="PRO_5042939807" description="Secreted protein" evidence="1">
    <location>
        <begin position="22"/>
        <end position="92"/>
    </location>
</feature>
<gene>
    <name evidence="2" type="ORF">QBC32DRAFT_88056</name>
</gene>
<evidence type="ECO:0000313" key="2">
    <source>
        <dbReference type="EMBL" id="KAK3956797.1"/>
    </source>
</evidence>
<organism evidence="2 3">
    <name type="scientific">Pseudoneurospora amorphoporcata</name>
    <dbReference type="NCBI Taxonomy" id="241081"/>
    <lineage>
        <taxon>Eukaryota</taxon>
        <taxon>Fungi</taxon>
        <taxon>Dikarya</taxon>
        <taxon>Ascomycota</taxon>
        <taxon>Pezizomycotina</taxon>
        <taxon>Sordariomycetes</taxon>
        <taxon>Sordariomycetidae</taxon>
        <taxon>Sordariales</taxon>
        <taxon>Sordariaceae</taxon>
        <taxon>Pseudoneurospora</taxon>
    </lineage>
</organism>
<dbReference type="Proteomes" id="UP001303222">
    <property type="component" value="Unassembled WGS sequence"/>
</dbReference>
<keyword evidence="1" id="KW-0732">Signal</keyword>
<proteinExistence type="predicted"/>
<evidence type="ECO:0000313" key="3">
    <source>
        <dbReference type="Proteomes" id="UP001303222"/>
    </source>
</evidence>
<evidence type="ECO:0008006" key="4">
    <source>
        <dbReference type="Google" id="ProtNLM"/>
    </source>
</evidence>
<dbReference type="EMBL" id="MU859063">
    <property type="protein sequence ID" value="KAK3956797.1"/>
    <property type="molecule type" value="Genomic_DNA"/>
</dbReference>
<accession>A0AAN6P301</accession>
<reference evidence="2" key="1">
    <citation type="journal article" date="2023" name="Mol. Phylogenet. Evol.">
        <title>Genome-scale phylogeny and comparative genomics of the fungal order Sordariales.</title>
        <authorList>
            <person name="Hensen N."/>
            <person name="Bonometti L."/>
            <person name="Westerberg I."/>
            <person name="Brannstrom I.O."/>
            <person name="Guillou S."/>
            <person name="Cros-Aarteil S."/>
            <person name="Calhoun S."/>
            <person name="Haridas S."/>
            <person name="Kuo A."/>
            <person name="Mondo S."/>
            <person name="Pangilinan J."/>
            <person name="Riley R."/>
            <person name="LaButti K."/>
            <person name="Andreopoulos B."/>
            <person name="Lipzen A."/>
            <person name="Chen C."/>
            <person name="Yan M."/>
            <person name="Daum C."/>
            <person name="Ng V."/>
            <person name="Clum A."/>
            <person name="Steindorff A."/>
            <person name="Ohm R.A."/>
            <person name="Martin F."/>
            <person name="Silar P."/>
            <person name="Natvig D.O."/>
            <person name="Lalanne C."/>
            <person name="Gautier V."/>
            <person name="Ament-Velasquez S.L."/>
            <person name="Kruys A."/>
            <person name="Hutchinson M.I."/>
            <person name="Powell A.J."/>
            <person name="Barry K."/>
            <person name="Miller A.N."/>
            <person name="Grigoriev I.V."/>
            <person name="Debuchy R."/>
            <person name="Gladieux P."/>
            <person name="Hiltunen Thoren M."/>
            <person name="Johannesson H."/>
        </authorList>
    </citation>
    <scope>NUCLEOTIDE SEQUENCE</scope>
    <source>
        <strain evidence="2">CBS 626.80</strain>
    </source>
</reference>
<comment type="caution">
    <text evidence="2">The sequence shown here is derived from an EMBL/GenBank/DDBJ whole genome shotgun (WGS) entry which is preliminary data.</text>
</comment>
<name>A0AAN6P301_9PEZI</name>
<reference evidence="2" key="2">
    <citation type="submission" date="2023-06" db="EMBL/GenBank/DDBJ databases">
        <authorList>
            <consortium name="Lawrence Berkeley National Laboratory"/>
            <person name="Mondo S.J."/>
            <person name="Hensen N."/>
            <person name="Bonometti L."/>
            <person name="Westerberg I."/>
            <person name="Brannstrom I.O."/>
            <person name="Guillou S."/>
            <person name="Cros-Aarteil S."/>
            <person name="Calhoun S."/>
            <person name="Haridas S."/>
            <person name="Kuo A."/>
            <person name="Pangilinan J."/>
            <person name="Riley R."/>
            <person name="Labutti K."/>
            <person name="Andreopoulos B."/>
            <person name="Lipzen A."/>
            <person name="Chen C."/>
            <person name="Yanf M."/>
            <person name="Daum C."/>
            <person name="Ng V."/>
            <person name="Clum A."/>
            <person name="Steindorff A."/>
            <person name="Ohm R."/>
            <person name="Martin F."/>
            <person name="Silar P."/>
            <person name="Natvig D."/>
            <person name="Lalanne C."/>
            <person name="Gautier V."/>
            <person name="Ament-Velasquez S.L."/>
            <person name="Kruys A."/>
            <person name="Hutchinson M.I."/>
            <person name="Powell A.J."/>
            <person name="Barry K."/>
            <person name="Miller A.N."/>
            <person name="Grigoriev I.V."/>
            <person name="Debuchy R."/>
            <person name="Gladieux P."/>
            <person name="Thoren M.H."/>
            <person name="Johannesson H."/>
        </authorList>
    </citation>
    <scope>NUCLEOTIDE SEQUENCE</scope>
    <source>
        <strain evidence="2">CBS 626.80</strain>
    </source>
</reference>
<sequence length="92" mass="10235">MGSTTTQWLINVLLWFRNCTASALIRSYGLHASTRPASVSFTPGPGNLGMCRIHPGPIVCGLRRTDQDRLRTLRVCRFVGACLVVFRSDDRL</sequence>